<protein>
    <recommendedName>
        <fullName evidence="1">Thioesterase domain-containing protein</fullName>
    </recommendedName>
</protein>
<name>A0ABN5WQD5_9SPHN</name>
<evidence type="ECO:0000313" key="2">
    <source>
        <dbReference type="EMBL" id="BBF71866.1"/>
    </source>
</evidence>
<proteinExistence type="predicted"/>
<keyword evidence="3" id="KW-1185">Reference proteome</keyword>
<evidence type="ECO:0000259" key="1">
    <source>
        <dbReference type="Pfam" id="PF03061"/>
    </source>
</evidence>
<dbReference type="SUPFAM" id="SSF54637">
    <property type="entry name" value="Thioesterase/thiol ester dehydrase-isomerase"/>
    <property type="match status" value="1"/>
</dbReference>
<organism evidence="2 3">
    <name type="scientific">Sphingomonas bisphenolicum</name>
    <dbReference type="NCBI Taxonomy" id="296544"/>
    <lineage>
        <taxon>Bacteria</taxon>
        <taxon>Pseudomonadati</taxon>
        <taxon>Pseudomonadota</taxon>
        <taxon>Alphaproteobacteria</taxon>
        <taxon>Sphingomonadales</taxon>
        <taxon>Sphingomonadaceae</taxon>
        <taxon>Sphingomonas</taxon>
    </lineage>
</organism>
<accession>A0ABN5WQD5</accession>
<dbReference type="InterPro" id="IPR029069">
    <property type="entry name" value="HotDog_dom_sf"/>
</dbReference>
<feature type="domain" description="Thioesterase" evidence="1">
    <location>
        <begin position="37"/>
        <end position="111"/>
    </location>
</feature>
<evidence type="ECO:0000313" key="3">
    <source>
        <dbReference type="Proteomes" id="UP001059971"/>
    </source>
</evidence>
<gene>
    <name evidence="2" type="ORF">SBA_ch2_3990</name>
</gene>
<sequence length="130" mass="14081">MIADTPYARMLGIASIASEPGTVGLMMPATTQLEGRQGFLYGGVIASLLELACLEAITQERDSDGPRPKPINISFDFLRGGLMVETFAQARLSRVGRHVVNADAICWQAGRDRPIATGRMHLLLDQGRGR</sequence>
<reference evidence="2" key="1">
    <citation type="submission" date="2018-07" db="EMBL/GenBank/DDBJ databases">
        <title>Complete genome sequence of Sphingomonas bisphenolicum strain AO1, a bisphenol A degradative bacterium isolated from Japanese farm field.</title>
        <authorList>
            <person name="Murakami M."/>
            <person name="Koh M."/>
            <person name="Koba S."/>
            <person name="Matsumura Y."/>
        </authorList>
    </citation>
    <scope>NUCLEOTIDE SEQUENCE</scope>
    <source>
        <strain evidence="2">AO1</strain>
    </source>
</reference>
<dbReference type="Pfam" id="PF03061">
    <property type="entry name" value="4HBT"/>
    <property type="match status" value="1"/>
</dbReference>
<dbReference type="CDD" id="cd03443">
    <property type="entry name" value="PaaI_thioesterase"/>
    <property type="match status" value="1"/>
</dbReference>
<dbReference type="Proteomes" id="UP001059971">
    <property type="component" value="Chromosome 2"/>
</dbReference>
<dbReference type="Gene3D" id="3.10.129.10">
    <property type="entry name" value="Hotdog Thioesterase"/>
    <property type="match status" value="1"/>
</dbReference>
<dbReference type="InterPro" id="IPR006683">
    <property type="entry name" value="Thioestr_dom"/>
</dbReference>
<dbReference type="RefSeq" id="WP_261937468.1">
    <property type="nucleotide sequence ID" value="NZ_AP018818.1"/>
</dbReference>
<dbReference type="EMBL" id="AP018818">
    <property type="protein sequence ID" value="BBF71866.1"/>
    <property type="molecule type" value="Genomic_DNA"/>
</dbReference>